<proteinExistence type="predicted"/>
<reference evidence="1" key="1">
    <citation type="submission" date="2014-11" db="EMBL/GenBank/DDBJ databases">
        <authorList>
            <person name="Amaro Gonzalez C."/>
        </authorList>
    </citation>
    <scope>NUCLEOTIDE SEQUENCE</scope>
</reference>
<reference evidence="1" key="2">
    <citation type="journal article" date="2015" name="Fish Shellfish Immunol.">
        <title>Early steps in the European eel (Anguilla anguilla)-Vibrio vulnificus interaction in the gills: Role of the RtxA13 toxin.</title>
        <authorList>
            <person name="Callol A."/>
            <person name="Pajuelo D."/>
            <person name="Ebbesson L."/>
            <person name="Teles M."/>
            <person name="MacKenzie S."/>
            <person name="Amaro C."/>
        </authorList>
    </citation>
    <scope>NUCLEOTIDE SEQUENCE</scope>
</reference>
<accession>A0A0E9Q8S3</accession>
<dbReference type="AlphaFoldDB" id="A0A0E9Q8S3"/>
<organism evidence="1">
    <name type="scientific">Anguilla anguilla</name>
    <name type="common">European freshwater eel</name>
    <name type="synonym">Muraena anguilla</name>
    <dbReference type="NCBI Taxonomy" id="7936"/>
    <lineage>
        <taxon>Eukaryota</taxon>
        <taxon>Metazoa</taxon>
        <taxon>Chordata</taxon>
        <taxon>Craniata</taxon>
        <taxon>Vertebrata</taxon>
        <taxon>Euteleostomi</taxon>
        <taxon>Actinopterygii</taxon>
        <taxon>Neopterygii</taxon>
        <taxon>Teleostei</taxon>
        <taxon>Anguilliformes</taxon>
        <taxon>Anguillidae</taxon>
        <taxon>Anguilla</taxon>
    </lineage>
</organism>
<name>A0A0E9Q8S3_ANGAN</name>
<protein>
    <submittedName>
        <fullName evidence="1">Uncharacterized protein</fullName>
    </submittedName>
</protein>
<sequence>MFSIACSATRSFLDIGSFDMRRSIIVMGFTAVQYALQTLIPRSSSFHMWHRM</sequence>
<evidence type="ECO:0000313" key="1">
    <source>
        <dbReference type="EMBL" id="JAH12922.1"/>
    </source>
</evidence>
<dbReference type="EMBL" id="GBXM01095655">
    <property type="protein sequence ID" value="JAH12922.1"/>
    <property type="molecule type" value="Transcribed_RNA"/>
</dbReference>